<evidence type="ECO:0000313" key="14">
    <source>
        <dbReference type="Proteomes" id="UP001152795"/>
    </source>
</evidence>
<dbReference type="Gene3D" id="3.30.70.100">
    <property type="match status" value="1"/>
</dbReference>
<keyword evidence="6" id="KW-0143">Chaperone</keyword>
<dbReference type="InterPro" id="IPR006121">
    <property type="entry name" value="HMA_dom"/>
</dbReference>
<evidence type="ECO:0000259" key="12">
    <source>
        <dbReference type="PROSITE" id="PS50846"/>
    </source>
</evidence>
<dbReference type="AlphaFoldDB" id="A0A6S7LNS9"/>
<dbReference type="GO" id="GO:0016531">
    <property type="term" value="F:copper chaperone activity"/>
    <property type="evidence" value="ECO:0007669"/>
    <property type="project" value="TreeGrafter"/>
</dbReference>
<dbReference type="GO" id="GO:0006825">
    <property type="term" value="P:copper ion transport"/>
    <property type="evidence" value="ECO:0007669"/>
    <property type="project" value="UniProtKB-KW"/>
</dbReference>
<dbReference type="InterPro" id="IPR051881">
    <property type="entry name" value="Copper_transport_ATOX1-like"/>
</dbReference>
<reference evidence="13" key="1">
    <citation type="submission" date="2020-04" db="EMBL/GenBank/DDBJ databases">
        <authorList>
            <person name="Alioto T."/>
            <person name="Alioto T."/>
            <person name="Gomez Garrido J."/>
        </authorList>
    </citation>
    <scope>NUCLEOTIDE SEQUENCE</scope>
    <source>
        <strain evidence="13">A484AB</strain>
    </source>
</reference>
<evidence type="ECO:0000256" key="9">
    <source>
        <dbReference type="ARBA" id="ARBA00040962"/>
    </source>
</evidence>
<comment type="similarity">
    <text evidence="8">Belongs to the ATX1 family.</text>
</comment>
<keyword evidence="3" id="KW-0187">Copper transport</keyword>
<comment type="subunit">
    <text evidence="11">Homodimer. Interacts with ATP7B. Interacts with ATP7A. Interacts (via dimer form) with SLC31A1 (via C-terminal domain); this interaction improves ATOX1 stability and controls intracellular Cu(I) levels.</text>
</comment>
<evidence type="ECO:0000256" key="11">
    <source>
        <dbReference type="ARBA" id="ARBA00046351"/>
    </source>
</evidence>
<organism evidence="13 14">
    <name type="scientific">Paramuricea clavata</name>
    <name type="common">Red gorgonian</name>
    <name type="synonym">Violescent sea-whip</name>
    <dbReference type="NCBI Taxonomy" id="317549"/>
    <lineage>
        <taxon>Eukaryota</taxon>
        <taxon>Metazoa</taxon>
        <taxon>Cnidaria</taxon>
        <taxon>Anthozoa</taxon>
        <taxon>Octocorallia</taxon>
        <taxon>Malacalcyonacea</taxon>
        <taxon>Plexauridae</taxon>
        <taxon>Paramuricea</taxon>
    </lineage>
</organism>
<sequence length="67" mass="7450">KHEFEVEMTCGGCSGAVERVLKRREDVKDIAIDMEKQRVYVTSDASAEDLLEVIKKTGKKTSYVGTA</sequence>
<dbReference type="GO" id="GO:0046872">
    <property type="term" value="F:metal ion binding"/>
    <property type="evidence" value="ECO:0007669"/>
    <property type="project" value="UniProtKB-KW"/>
</dbReference>
<dbReference type="GO" id="GO:0005829">
    <property type="term" value="C:cytosol"/>
    <property type="evidence" value="ECO:0007669"/>
    <property type="project" value="TreeGrafter"/>
</dbReference>
<gene>
    <name evidence="13" type="ORF">PACLA_8A088476</name>
</gene>
<dbReference type="PANTHER" id="PTHR46365:SF1">
    <property type="entry name" value="COPPER TRANSPORT PROTEIN ATOX1"/>
    <property type="match status" value="1"/>
</dbReference>
<dbReference type="SUPFAM" id="SSF55008">
    <property type="entry name" value="HMA, heavy metal-associated domain"/>
    <property type="match status" value="1"/>
</dbReference>
<comment type="caution">
    <text evidence="13">The sequence shown here is derived from an EMBL/GenBank/DDBJ whole genome shotgun (WGS) entry which is preliminary data.</text>
</comment>
<feature type="non-terminal residue" evidence="13">
    <location>
        <position position="1"/>
    </location>
</feature>
<dbReference type="EMBL" id="CACRXK020021469">
    <property type="protein sequence ID" value="CAB4035889.1"/>
    <property type="molecule type" value="Genomic_DNA"/>
</dbReference>
<evidence type="ECO:0000256" key="6">
    <source>
        <dbReference type="ARBA" id="ARBA00023186"/>
    </source>
</evidence>
<evidence type="ECO:0000256" key="2">
    <source>
        <dbReference type="ARBA" id="ARBA00022723"/>
    </source>
</evidence>
<keyword evidence="2" id="KW-0479">Metal-binding</keyword>
<evidence type="ECO:0000313" key="13">
    <source>
        <dbReference type="EMBL" id="CAB4035889.1"/>
    </source>
</evidence>
<dbReference type="FunFam" id="3.30.70.100:FF:000008">
    <property type="entry name" value="Copper transport protein ATOX1"/>
    <property type="match status" value="1"/>
</dbReference>
<evidence type="ECO:0000256" key="10">
    <source>
        <dbReference type="ARBA" id="ARBA00043201"/>
    </source>
</evidence>
<keyword evidence="4" id="KW-0186">Copper</keyword>
<protein>
    <recommendedName>
        <fullName evidence="9">Copper transport protein ATOX1</fullName>
    </recommendedName>
    <alternativeName>
        <fullName evidence="10">Metal transport protein ATX1</fullName>
    </alternativeName>
</protein>
<dbReference type="PANTHER" id="PTHR46365">
    <property type="entry name" value="COPPER TRANSPORT PROTEIN ATOX1"/>
    <property type="match status" value="1"/>
</dbReference>
<keyword evidence="1" id="KW-0813">Transport</keyword>
<dbReference type="Proteomes" id="UP001152795">
    <property type="component" value="Unassembled WGS sequence"/>
</dbReference>
<dbReference type="PROSITE" id="PS50846">
    <property type="entry name" value="HMA_2"/>
    <property type="match status" value="1"/>
</dbReference>
<dbReference type="CDD" id="cd00371">
    <property type="entry name" value="HMA"/>
    <property type="match status" value="1"/>
</dbReference>
<evidence type="ECO:0000256" key="3">
    <source>
        <dbReference type="ARBA" id="ARBA00022796"/>
    </source>
</evidence>
<dbReference type="InterPro" id="IPR036163">
    <property type="entry name" value="HMA_dom_sf"/>
</dbReference>
<dbReference type="Pfam" id="PF00403">
    <property type="entry name" value="HMA"/>
    <property type="match status" value="1"/>
</dbReference>
<evidence type="ECO:0000256" key="5">
    <source>
        <dbReference type="ARBA" id="ARBA00023065"/>
    </source>
</evidence>
<keyword evidence="14" id="KW-1185">Reference proteome</keyword>
<comment type="function">
    <text evidence="7">Binds and deliver cytosolic copper to the copper ATPase proteins. May be important in cellular antioxidant defense.</text>
</comment>
<keyword evidence="5" id="KW-0406">Ion transport</keyword>
<evidence type="ECO:0000256" key="4">
    <source>
        <dbReference type="ARBA" id="ARBA00023008"/>
    </source>
</evidence>
<evidence type="ECO:0000256" key="1">
    <source>
        <dbReference type="ARBA" id="ARBA00022448"/>
    </source>
</evidence>
<accession>A0A6S7LNS9</accession>
<feature type="domain" description="HMA" evidence="12">
    <location>
        <begin position="1"/>
        <end position="62"/>
    </location>
</feature>
<evidence type="ECO:0000256" key="8">
    <source>
        <dbReference type="ARBA" id="ARBA00038171"/>
    </source>
</evidence>
<dbReference type="OrthoDB" id="689350at2759"/>
<name>A0A6S7LNS9_PARCT</name>
<proteinExistence type="inferred from homology"/>
<evidence type="ECO:0000256" key="7">
    <source>
        <dbReference type="ARBA" id="ARBA00037651"/>
    </source>
</evidence>